<name>A0AAD8UMQ6_GLOAC</name>
<proteinExistence type="predicted"/>
<dbReference type="AlphaFoldDB" id="A0AAD8UMQ6"/>
<dbReference type="Proteomes" id="UP001244207">
    <property type="component" value="Unassembled WGS sequence"/>
</dbReference>
<gene>
    <name evidence="1" type="ORF">BDZ83DRAFT_368130</name>
</gene>
<accession>A0AAD8UMQ6</accession>
<reference evidence="1" key="1">
    <citation type="submission" date="2021-12" db="EMBL/GenBank/DDBJ databases">
        <title>Comparative genomics, transcriptomics and evolutionary studies reveal genomic signatures of adaptation to plant cell wall in hemibiotrophic fungi.</title>
        <authorList>
            <consortium name="DOE Joint Genome Institute"/>
            <person name="Baroncelli R."/>
            <person name="Diaz J.F."/>
            <person name="Benocci T."/>
            <person name="Peng M."/>
            <person name="Battaglia E."/>
            <person name="Haridas S."/>
            <person name="Andreopoulos W."/>
            <person name="Labutti K."/>
            <person name="Pangilinan J."/>
            <person name="Floch G.L."/>
            <person name="Makela M.R."/>
            <person name="Henrissat B."/>
            <person name="Grigoriev I.V."/>
            <person name="Crouch J.A."/>
            <person name="De Vries R.P."/>
            <person name="Sukno S.A."/>
            <person name="Thon M.R."/>
        </authorList>
    </citation>
    <scope>NUCLEOTIDE SEQUENCE</scope>
    <source>
        <strain evidence="1">CBS 112980</strain>
    </source>
</reference>
<evidence type="ECO:0000313" key="2">
    <source>
        <dbReference type="Proteomes" id="UP001244207"/>
    </source>
</evidence>
<protein>
    <submittedName>
        <fullName evidence="1">Uncharacterized protein</fullName>
    </submittedName>
</protein>
<sequence>MVCRIPHSPHGLEASAESSEAGGRLLCCCTLVVYSYRHLSGLLRHRPKVDRAGDESDGGTRWTQEPDRLNAMHSLKGFPWPLRSPCPWRSHIRADLSRPATCSMRAKCVLYIALHREWGPAASRLDLKTTIGLGEPREPCHPVLLQRREVDYRSKSFELSFLLMTAAVDRLAASRPMLLGRTLKGRSFHVLLFLGTQARMASA</sequence>
<keyword evidence="2" id="KW-1185">Reference proteome</keyword>
<dbReference type="RefSeq" id="XP_060363979.1">
    <property type="nucleotide sequence ID" value="XM_060502622.1"/>
</dbReference>
<dbReference type="GeneID" id="85386521"/>
<comment type="caution">
    <text evidence="1">The sequence shown here is derived from an EMBL/GenBank/DDBJ whole genome shotgun (WGS) entry which is preliminary data.</text>
</comment>
<organism evidence="1 2">
    <name type="scientific">Glomerella acutata</name>
    <name type="common">Colletotrichum acutatum</name>
    <dbReference type="NCBI Taxonomy" id="27357"/>
    <lineage>
        <taxon>Eukaryota</taxon>
        <taxon>Fungi</taxon>
        <taxon>Dikarya</taxon>
        <taxon>Ascomycota</taxon>
        <taxon>Pezizomycotina</taxon>
        <taxon>Sordariomycetes</taxon>
        <taxon>Hypocreomycetidae</taxon>
        <taxon>Glomerellales</taxon>
        <taxon>Glomerellaceae</taxon>
        <taxon>Colletotrichum</taxon>
        <taxon>Colletotrichum acutatum species complex</taxon>
    </lineage>
</organism>
<evidence type="ECO:0000313" key="1">
    <source>
        <dbReference type="EMBL" id="KAK1723924.1"/>
    </source>
</evidence>
<dbReference type="EMBL" id="JAHMHS010000058">
    <property type="protein sequence ID" value="KAK1723924.1"/>
    <property type="molecule type" value="Genomic_DNA"/>
</dbReference>